<evidence type="ECO:0000256" key="1">
    <source>
        <dbReference type="SAM" id="MobiDB-lite"/>
    </source>
</evidence>
<protein>
    <submittedName>
        <fullName evidence="2">Uncharacterized protein</fullName>
    </submittedName>
</protein>
<dbReference type="Proteomes" id="UP001187192">
    <property type="component" value="Unassembled WGS sequence"/>
</dbReference>
<evidence type="ECO:0000313" key="3">
    <source>
        <dbReference type="Proteomes" id="UP001187192"/>
    </source>
</evidence>
<sequence>MGRPPPRAIVTAPGVKATAFSIVGRPPHVAHCPNQAFFLVSDQRGSTDPMDREAPASRNGLHGRECAGEDREREEVGEGCRGCRGRSRLACATPATEMAKNRAGSRFSRSVGHGDADHRGSMPPSRIRPQPPNAVDAI</sequence>
<gene>
    <name evidence="2" type="ORF">TIFTF001_026811</name>
</gene>
<evidence type="ECO:0000313" key="2">
    <source>
        <dbReference type="EMBL" id="GMN57700.1"/>
    </source>
</evidence>
<reference evidence="2" key="1">
    <citation type="submission" date="2023-07" db="EMBL/GenBank/DDBJ databases">
        <title>draft genome sequence of fig (Ficus carica).</title>
        <authorList>
            <person name="Takahashi T."/>
            <person name="Nishimura K."/>
        </authorList>
    </citation>
    <scope>NUCLEOTIDE SEQUENCE</scope>
</reference>
<comment type="caution">
    <text evidence="2">The sequence shown here is derived from an EMBL/GenBank/DDBJ whole genome shotgun (WGS) entry which is preliminary data.</text>
</comment>
<feature type="region of interest" description="Disordered" evidence="1">
    <location>
        <begin position="44"/>
        <end position="81"/>
    </location>
</feature>
<name>A0AA88DM61_FICCA</name>
<keyword evidence="3" id="KW-1185">Reference proteome</keyword>
<proteinExistence type="predicted"/>
<feature type="compositionally biased region" description="Basic and acidic residues" evidence="1">
    <location>
        <begin position="62"/>
        <end position="78"/>
    </location>
</feature>
<accession>A0AA88DM61</accession>
<dbReference type="EMBL" id="BTGU01000072">
    <property type="protein sequence ID" value="GMN57700.1"/>
    <property type="molecule type" value="Genomic_DNA"/>
</dbReference>
<organism evidence="2 3">
    <name type="scientific">Ficus carica</name>
    <name type="common">Common fig</name>
    <dbReference type="NCBI Taxonomy" id="3494"/>
    <lineage>
        <taxon>Eukaryota</taxon>
        <taxon>Viridiplantae</taxon>
        <taxon>Streptophyta</taxon>
        <taxon>Embryophyta</taxon>
        <taxon>Tracheophyta</taxon>
        <taxon>Spermatophyta</taxon>
        <taxon>Magnoliopsida</taxon>
        <taxon>eudicotyledons</taxon>
        <taxon>Gunneridae</taxon>
        <taxon>Pentapetalae</taxon>
        <taxon>rosids</taxon>
        <taxon>fabids</taxon>
        <taxon>Rosales</taxon>
        <taxon>Moraceae</taxon>
        <taxon>Ficeae</taxon>
        <taxon>Ficus</taxon>
    </lineage>
</organism>
<dbReference type="AlphaFoldDB" id="A0AA88DM61"/>
<feature type="region of interest" description="Disordered" evidence="1">
    <location>
        <begin position="95"/>
        <end position="138"/>
    </location>
</feature>